<dbReference type="InterPro" id="IPR016181">
    <property type="entry name" value="Acyl_CoA_acyltransferase"/>
</dbReference>
<dbReference type="Pfam" id="PF13508">
    <property type="entry name" value="Acetyltransf_7"/>
    <property type="match status" value="1"/>
</dbReference>
<dbReference type="EMBL" id="CABFNS010001049">
    <property type="protein sequence ID" value="VUC37868.1"/>
    <property type="molecule type" value="Genomic_DNA"/>
</dbReference>
<evidence type="ECO:0000259" key="1">
    <source>
        <dbReference type="PROSITE" id="PS51186"/>
    </source>
</evidence>
<evidence type="ECO:0000313" key="2">
    <source>
        <dbReference type="EMBL" id="VUC37868.1"/>
    </source>
</evidence>
<proteinExistence type="predicted"/>
<dbReference type="Gene3D" id="3.40.630.30">
    <property type="match status" value="1"/>
</dbReference>
<sequence>MHVDLLEPWQGKGWGRKLVERFVEEVRVQREGGCKGIGIGVASSNRKVVAFYEKLGFREWEEKDPEASGIRMVKDL</sequence>
<comment type="caution">
    <text evidence="2">The sequence shown here is derived from an EMBL/GenBank/DDBJ whole genome shotgun (WGS) entry which is preliminary data.</text>
</comment>
<protein>
    <recommendedName>
        <fullName evidence="1">N-acetyltransferase domain-containing protein</fullName>
    </recommendedName>
</protein>
<gene>
    <name evidence="2" type="ORF">CLO192961_LOCUS486206</name>
</gene>
<reference evidence="2 3" key="1">
    <citation type="submission" date="2019-06" db="EMBL/GenBank/DDBJ databases">
        <authorList>
            <person name="Broberg M."/>
        </authorList>
    </citation>
    <scope>NUCLEOTIDE SEQUENCE [LARGE SCALE GENOMIC DNA]</scope>
</reference>
<accession>A0ABY6V5K6</accession>
<dbReference type="SUPFAM" id="SSF55729">
    <property type="entry name" value="Acyl-CoA N-acyltransferases (Nat)"/>
    <property type="match status" value="1"/>
</dbReference>
<keyword evidence="3" id="KW-1185">Reference proteome</keyword>
<organism evidence="2 3">
    <name type="scientific">Bionectria ochroleuca</name>
    <name type="common">Gliocladium roseum</name>
    <dbReference type="NCBI Taxonomy" id="29856"/>
    <lineage>
        <taxon>Eukaryota</taxon>
        <taxon>Fungi</taxon>
        <taxon>Dikarya</taxon>
        <taxon>Ascomycota</taxon>
        <taxon>Pezizomycotina</taxon>
        <taxon>Sordariomycetes</taxon>
        <taxon>Hypocreomycetidae</taxon>
        <taxon>Hypocreales</taxon>
        <taxon>Bionectriaceae</taxon>
        <taxon>Clonostachys</taxon>
    </lineage>
</organism>
<evidence type="ECO:0000313" key="3">
    <source>
        <dbReference type="Proteomes" id="UP000766486"/>
    </source>
</evidence>
<dbReference type="PANTHER" id="PTHR43617:SF20">
    <property type="entry name" value="N-ALPHA-ACETYLTRANSFERASE RIMI"/>
    <property type="match status" value="1"/>
</dbReference>
<name>A0ABY6V5K6_BIOOC</name>
<dbReference type="PROSITE" id="PS51186">
    <property type="entry name" value="GNAT"/>
    <property type="match status" value="1"/>
</dbReference>
<dbReference type="InterPro" id="IPR050276">
    <property type="entry name" value="MshD_Acetyltransferase"/>
</dbReference>
<feature type="domain" description="N-acetyltransferase" evidence="1">
    <location>
        <begin position="1"/>
        <end position="76"/>
    </location>
</feature>
<dbReference type="Proteomes" id="UP000766486">
    <property type="component" value="Unassembled WGS sequence"/>
</dbReference>
<dbReference type="InterPro" id="IPR000182">
    <property type="entry name" value="GNAT_dom"/>
</dbReference>
<dbReference type="PANTHER" id="PTHR43617">
    <property type="entry name" value="L-AMINO ACID N-ACETYLTRANSFERASE"/>
    <property type="match status" value="1"/>
</dbReference>